<organism evidence="2 3">
    <name type="scientific">Cyclostephanos tholiformis</name>
    <dbReference type="NCBI Taxonomy" id="382380"/>
    <lineage>
        <taxon>Eukaryota</taxon>
        <taxon>Sar</taxon>
        <taxon>Stramenopiles</taxon>
        <taxon>Ochrophyta</taxon>
        <taxon>Bacillariophyta</taxon>
        <taxon>Coscinodiscophyceae</taxon>
        <taxon>Thalassiosirophycidae</taxon>
        <taxon>Stephanodiscales</taxon>
        <taxon>Stephanodiscaceae</taxon>
        <taxon>Cyclostephanos</taxon>
    </lineage>
</organism>
<proteinExistence type="predicted"/>
<accession>A0ABD3SCR0</accession>
<feature type="region of interest" description="Disordered" evidence="1">
    <location>
        <begin position="1"/>
        <end position="52"/>
    </location>
</feature>
<dbReference type="EMBL" id="JALLPB020000072">
    <property type="protein sequence ID" value="KAL3822183.1"/>
    <property type="molecule type" value="Genomic_DNA"/>
</dbReference>
<dbReference type="PANTHER" id="PTHR39444:SF3">
    <property type="entry name" value="SITE-SPECIFIC DNA-METHYLTRANSFERASE (ADENINE-SPECIFIC)"/>
    <property type="match status" value="1"/>
</dbReference>
<gene>
    <name evidence="2" type="ORF">ACHAXA_008199</name>
</gene>
<dbReference type="AlphaFoldDB" id="A0ABD3SCR0"/>
<name>A0ABD3SCR0_9STRA</name>
<evidence type="ECO:0000313" key="2">
    <source>
        <dbReference type="EMBL" id="KAL3822183.1"/>
    </source>
</evidence>
<keyword evidence="3" id="KW-1185">Reference proteome</keyword>
<dbReference type="Proteomes" id="UP001530377">
    <property type="component" value="Unassembled WGS sequence"/>
</dbReference>
<dbReference type="InterPro" id="IPR002052">
    <property type="entry name" value="DNA_methylase_N6_adenine_CS"/>
</dbReference>
<protein>
    <submittedName>
        <fullName evidence="2">Uncharacterized protein</fullName>
    </submittedName>
</protein>
<evidence type="ECO:0000313" key="3">
    <source>
        <dbReference type="Proteomes" id="UP001530377"/>
    </source>
</evidence>
<feature type="compositionally biased region" description="Basic and acidic residues" evidence="1">
    <location>
        <begin position="1"/>
        <end position="43"/>
    </location>
</feature>
<dbReference type="PROSITE" id="PS00092">
    <property type="entry name" value="N6_MTASE"/>
    <property type="match status" value="1"/>
</dbReference>
<comment type="caution">
    <text evidence="2">The sequence shown here is derived from an EMBL/GenBank/DDBJ whole genome shotgun (WGS) entry which is preliminary data.</text>
</comment>
<evidence type="ECO:0000256" key="1">
    <source>
        <dbReference type="SAM" id="MobiDB-lite"/>
    </source>
</evidence>
<sequence>MNVDKTTTKHRSESARIREDRPDDSRPSSKRKHEYDESIDDPRRRHPFDTNALDHCETPRAAYEHLRDFLDVLGRSMMVASTYGMSLWDPYYCDGGSKRILRDIGFDNVIHENADFYDVIKKEESIPPHDVLVTNPPYSEDHIYRLLEFVVGTEIANQRPVCLLLPNWVSRRPDYETRFAIPVARGKCELFYLSPLTPYTYIMPPFVHREDRPEHVGSSGETTPYLSSWYIVVPSSLCRGNSFLEMMDAVARKRKPKAWVVARTVRGLKWKMKKVRQHVNANGA</sequence>
<dbReference type="PANTHER" id="PTHR39444">
    <property type="entry name" value="SITE-SPECIFIC DNA-METHYLTRANSFERASE (ADENINE-SPECIFIC)"/>
    <property type="match status" value="1"/>
</dbReference>
<reference evidence="2 3" key="1">
    <citation type="submission" date="2024-10" db="EMBL/GenBank/DDBJ databases">
        <title>Updated reference genomes for cyclostephanoid diatoms.</title>
        <authorList>
            <person name="Roberts W.R."/>
            <person name="Alverson A.J."/>
        </authorList>
    </citation>
    <scope>NUCLEOTIDE SEQUENCE [LARGE SCALE GENOMIC DNA]</scope>
    <source>
        <strain evidence="2 3">AJA228-03</strain>
    </source>
</reference>